<dbReference type="PANTHER" id="PTHR14695:SF4">
    <property type="entry name" value="PROTEIN NESSUN DORMA"/>
    <property type="match status" value="1"/>
</dbReference>
<dbReference type="PANTHER" id="PTHR14695">
    <property type="entry name" value="SHC SH2-DOMAIN BINDING PROTEIN 1-RELATED"/>
    <property type="match status" value="1"/>
</dbReference>
<dbReference type="SUPFAM" id="SSF81383">
    <property type="entry name" value="F-box domain"/>
    <property type="match status" value="1"/>
</dbReference>
<dbReference type="AlphaFoldDB" id="A0AAE1SBW4"/>
<keyword evidence="2" id="KW-1185">Reference proteome</keyword>
<evidence type="ECO:0000313" key="1">
    <source>
        <dbReference type="EMBL" id="KAK4366886.1"/>
    </source>
</evidence>
<accession>A0AAE1SBW4</accession>
<evidence type="ECO:0000313" key="2">
    <source>
        <dbReference type="Proteomes" id="UP001291623"/>
    </source>
</evidence>
<dbReference type="Proteomes" id="UP001291623">
    <property type="component" value="Unassembled WGS sequence"/>
</dbReference>
<comment type="caution">
    <text evidence="1">The sequence shown here is derived from an EMBL/GenBank/DDBJ whole genome shotgun (WGS) entry which is preliminary data.</text>
</comment>
<sequence length="107" mass="11992">MNLECLIDESFTFHHLALTLAAAESLHNRYNTALVCHRWRFLECHPRLWLRVDHSVKDLSQPGAYPNIEMAVSAARPGDTILIAAGGSHRVSNIQIEKPLCLVTSKC</sequence>
<proteinExistence type="predicted"/>
<dbReference type="EMBL" id="JAVYJV010000007">
    <property type="protein sequence ID" value="KAK4366886.1"/>
    <property type="molecule type" value="Genomic_DNA"/>
</dbReference>
<gene>
    <name evidence="1" type="ORF">RND71_014766</name>
</gene>
<dbReference type="InterPro" id="IPR036047">
    <property type="entry name" value="F-box-like_dom_sf"/>
</dbReference>
<dbReference type="InterPro" id="IPR045140">
    <property type="entry name" value="SHCBP1-like"/>
</dbReference>
<name>A0AAE1SBW4_9SOLA</name>
<organism evidence="1 2">
    <name type="scientific">Anisodus tanguticus</name>
    <dbReference type="NCBI Taxonomy" id="243964"/>
    <lineage>
        <taxon>Eukaryota</taxon>
        <taxon>Viridiplantae</taxon>
        <taxon>Streptophyta</taxon>
        <taxon>Embryophyta</taxon>
        <taxon>Tracheophyta</taxon>
        <taxon>Spermatophyta</taxon>
        <taxon>Magnoliopsida</taxon>
        <taxon>eudicotyledons</taxon>
        <taxon>Gunneridae</taxon>
        <taxon>Pentapetalae</taxon>
        <taxon>asterids</taxon>
        <taxon>lamiids</taxon>
        <taxon>Solanales</taxon>
        <taxon>Solanaceae</taxon>
        <taxon>Solanoideae</taxon>
        <taxon>Hyoscyameae</taxon>
        <taxon>Anisodus</taxon>
    </lineage>
</organism>
<protein>
    <submittedName>
        <fullName evidence="1">Uncharacterized protein</fullName>
    </submittedName>
</protein>
<reference evidence="1" key="1">
    <citation type="submission" date="2023-12" db="EMBL/GenBank/DDBJ databases">
        <title>Genome assembly of Anisodus tanguticus.</title>
        <authorList>
            <person name="Wang Y.-J."/>
        </authorList>
    </citation>
    <scope>NUCLEOTIDE SEQUENCE</scope>
    <source>
        <strain evidence="1">KB-2021</strain>
        <tissue evidence="1">Leaf</tissue>
    </source>
</reference>